<reference evidence="14" key="2">
    <citation type="submission" date="2025-09" db="UniProtKB">
        <authorList>
            <consortium name="Ensembl"/>
        </authorList>
    </citation>
    <scope>IDENTIFICATION</scope>
</reference>
<evidence type="ECO:0000256" key="3">
    <source>
        <dbReference type="ARBA" id="ARBA00012286"/>
    </source>
</evidence>
<comment type="pathway">
    <text evidence="2">Nitrogen metabolism; urea cycle; (N(omega)-L-arginino)succinate from L-aspartate and L-citrulline: step 1/1.</text>
</comment>
<evidence type="ECO:0000256" key="10">
    <source>
        <dbReference type="ARBA" id="ARBA00022840"/>
    </source>
</evidence>
<organism evidence="14 15">
    <name type="scientific">Crocodylus porosus</name>
    <name type="common">Saltwater crocodile</name>
    <name type="synonym">Estuarine crocodile</name>
    <dbReference type="NCBI Taxonomy" id="8502"/>
    <lineage>
        <taxon>Eukaryota</taxon>
        <taxon>Metazoa</taxon>
        <taxon>Chordata</taxon>
        <taxon>Craniata</taxon>
        <taxon>Vertebrata</taxon>
        <taxon>Euteleostomi</taxon>
        <taxon>Archelosauria</taxon>
        <taxon>Archosauria</taxon>
        <taxon>Crocodylia</taxon>
        <taxon>Longirostres</taxon>
        <taxon>Crocodylidae</taxon>
        <taxon>Crocodylus</taxon>
    </lineage>
</organism>
<keyword evidence="15" id="KW-1185">Reference proteome</keyword>
<evidence type="ECO:0000256" key="8">
    <source>
        <dbReference type="ARBA" id="ARBA00022605"/>
    </source>
</evidence>
<protein>
    <recommendedName>
        <fullName evidence="4">Argininosuccinate synthase</fullName>
        <ecNumber evidence="3">6.3.4.5</ecNumber>
    </recommendedName>
    <alternativeName>
        <fullName evidence="11">Citrulline--aspartate ligase</fullName>
    </alternativeName>
</protein>
<comment type="pathway">
    <text evidence="1">Amino-acid biosynthesis; L-arginine biosynthesis; L-arginine from L-ornithine and carbamoyl phosphate: step 2/3.</text>
</comment>
<dbReference type="InterPro" id="IPR018223">
    <property type="entry name" value="Arginosuc_synth_CS"/>
</dbReference>
<dbReference type="FunFam" id="3.40.50.620:FF:000019">
    <property type="entry name" value="Argininosuccinate synthase"/>
    <property type="match status" value="1"/>
</dbReference>
<reference evidence="14" key="1">
    <citation type="submission" date="2025-08" db="UniProtKB">
        <authorList>
            <consortium name="Ensembl"/>
        </authorList>
    </citation>
    <scope>IDENTIFICATION</scope>
</reference>
<evidence type="ECO:0000313" key="14">
    <source>
        <dbReference type="Ensembl" id="ENSCPRP00005005692.1"/>
    </source>
</evidence>
<keyword evidence="6" id="KW-0055">Arginine biosynthesis</keyword>
<evidence type="ECO:0000256" key="4">
    <source>
        <dbReference type="ARBA" id="ARBA00014810"/>
    </source>
</evidence>
<dbReference type="PROSITE" id="PS00565">
    <property type="entry name" value="ARGININOSUCCIN_SYN_2"/>
    <property type="match status" value="1"/>
</dbReference>
<dbReference type="InterPro" id="IPR001518">
    <property type="entry name" value="Arginosuc_synth"/>
</dbReference>
<evidence type="ECO:0000256" key="11">
    <source>
        <dbReference type="ARBA" id="ARBA00029916"/>
    </source>
</evidence>
<keyword evidence="9" id="KW-0547">Nucleotide-binding</keyword>
<dbReference type="Proteomes" id="UP000594220">
    <property type="component" value="Unplaced"/>
</dbReference>
<dbReference type="AlphaFoldDB" id="A0A7M4E8K7"/>
<sequence length="151" mass="16971">MSQSKGTVVLAYSGGLDTSCILVWLKEQGYDVIAYLANIGQNENFEEARKKALSLGAKKVYIEDISREFVEEFIWLAVQANALYEDRYLLGTSLARPCIARKQVEIAQKEGAQYVSHGATGKGNDQIRFELTCYALCPKIKVRTVDFHQAW</sequence>
<evidence type="ECO:0000313" key="15">
    <source>
        <dbReference type="Proteomes" id="UP000594220"/>
    </source>
</evidence>
<dbReference type="PROSITE" id="PS00564">
    <property type="entry name" value="ARGININOSUCCIN_SYN_1"/>
    <property type="match status" value="1"/>
</dbReference>
<evidence type="ECO:0000256" key="6">
    <source>
        <dbReference type="ARBA" id="ARBA00022571"/>
    </source>
</evidence>
<dbReference type="OMA" id="QIKVRCC"/>
<dbReference type="Pfam" id="PF00764">
    <property type="entry name" value="Arginosuc_synth"/>
    <property type="match status" value="1"/>
</dbReference>
<dbReference type="GeneTree" id="ENSGT00390000004524"/>
<dbReference type="SUPFAM" id="SSF52402">
    <property type="entry name" value="Adenine nucleotide alpha hydrolases-like"/>
    <property type="match status" value="1"/>
</dbReference>
<dbReference type="GO" id="GO:0006526">
    <property type="term" value="P:L-arginine biosynthetic process"/>
    <property type="evidence" value="ECO:0007669"/>
    <property type="project" value="UniProtKB-KW"/>
</dbReference>
<evidence type="ECO:0000256" key="2">
    <source>
        <dbReference type="ARBA" id="ARBA00005154"/>
    </source>
</evidence>
<evidence type="ECO:0000259" key="13">
    <source>
        <dbReference type="Pfam" id="PF00764"/>
    </source>
</evidence>
<dbReference type="GO" id="GO:0005737">
    <property type="term" value="C:cytoplasm"/>
    <property type="evidence" value="ECO:0007669"/>
    <property type="project" value="TreeGrafter"/>
</dbReference>
<evidence type="ECO:0000256" key="7">
    <source>
        <dbReference type="ARBA" id="ARBA00022598"/>
    </source>
</evidence>
<dbReference type="InterPro" id="IPR048267">
    <property type="entry name" value="Arginosuc_syn_N"/>
</dbReference>
<evidence type="ECO:0000256" key="9">
    <source>
        <dbReference type="ARBA" id="ARBA00022741"/>
    </source>
</evidence>
<evidence type="ECO:0000256" key="12">
    <source>
        <dbReference type="ARBA" id="ARBA00049077"/>
    </source>
</evidence>
<proteinExistence type="predicted"/>
<dbReference type="InterPro" id="IPR014729">
    <property type="entry name" value="Rossmann-like_a/b/a_fold"/>
</dbReference>
<name>A0A7M4E8K7_CROPO</name>
<keyword evidence="5" id="KW-0835">Urea cycle</keyword>
<keyword evidence="8" id="KW-0028">Amino-acid biosynthesis</keyword>
<dbReference type="PANTHER" id="PTHR11587">
    <property type="entry name" value="ARGININOSUCCINATE SYNTHASE"/>
    <property type="match status" value="1"/>
</dbReference>
<keyword evidence="10" id="KW-0067">ATP-binding</keyword>
<comment type="catalytic activity">
    <reaction evidence="12">
        <text>L-citrulline + L-aspartate + ATP = 2-(N(omega)-L-arginino)succinate + AMP + diphosphate + H(+)</text>
        <dbReference type="Rhea" id="RHEA:10932"/>
        <dbReference type="ChEBI" id="CHEBI:15378"/>
        <dbReference type="ChEBI" id="CHEBI:29991"/>
        <dbReference type="ChEBI" id="CHEBI:30616"/>
        <dbReference type="ChEBI" id="CHEBI:33019"/>
        <dbReference type="ChEBI" id="CHEBI:57472"/>
        <dbReference type="ChEBI" id="CHEBI:57743"/>
        <dbReference type="ChEBI" id="CHEBI:456215"/>
        <dbReference type="EC" id="6.3.4.5"/>
    </reaction>
</comment>
<dbReference type="GO" id="GO:0000053">
    <property type="term" value="P:argininosuccinate metabolic process"/>
    <property type="evidence" value="ECO:0007669"/>
    <property type="project" value="TreeGrafter"/>
</dbReference>
<dbReference type="Ensembl" id="ENSCPRT00005006671.1">
    <property type="protein sequence ID" value="ENSCPRP00005005692.1"/>
    <property type="gene ID" value="ENSCPRG00005004077.1"/>
</dbReference>
<dbReference type="GO" id="GO:0004055">
    <property type="term" value="F:argininosuccinate synthase activity"/>
    <property type="evidence" value="ECO:0007669"/>
    <property type="project" value="UniProtKB-EC"/>
</dbReference>
<keyword evidence="7" id="KW-0436">Ligase</keyword>
<dbReference type="UniPathway" id="UPA00158">
    <property type="reaction ID" value="UER00272"/>
</dbReference>
<evidence type="ECO:0000256" key="5">
    <source>
        <dbReference type="ARBA" id="ARBA00022436"/>
    </source>
</evidence>
<accession>A0A7M4E8K7</accession>
<dbReference type="GO" id="GO:0000050">
    <property type="term" value="P:urea cycle"/>
    <property type="evidence" value="ECO:0007669"/>
    <property type="project" value="UniProtKB-UniPathway"/>
</dbReference>
<dbReference type="PANTHER" id="PTHR11587:SF2">
    <property type="entry name" value="ARGININOSUCCINATE SYNTHASE"/>
    <property type="match status" value="1"/>
</dbReference>
<evidence type="ECO:0000256" key="1">
    <source>
        <dbReference type="ARBA" id="ARBA00004967"/>
    </source>
</evidence>
<dbReference type="EC" id="6.3.4.5" evidence="3"/>
<feature type="domain" description="Arginosuccinate synthase-like N-terminal" evidence="13">
    <location>
        <begin position="8"/>
        <end position="142"/>
    </location>
</feature>
<dbReference type="GO" id="GO:0005524">
    <property type="term" value="F:ATP binding"/>
    <property type="evidence" value="ECO:0007669"/>
    <property type="project" value="UniProtKB-KW"/>
</dbReference>
<dbReference type="Gene3D" id="3.40.50.620">
    <property type="entry name" value="HUPs"/>
    <property type="match status" value="1"/>
</dbReference>